<sequence length="307" mass="34278">MRRLSASHPSGERGFVVLSVRLRSTALVLAALATACSAGKAEKSPSEPVTINVPPPGKEARDLRVPLDAYDLSPTEWETVGAAEDILTGKCMRSQGMKWKQLPRVAETDLEPAQRRRYGVIEPGIARVFGYHLPADRPTLAKRIAAEDSRRENLSRKERYAAYGEDLKGGCLAKARRQLTNGLPATDRDLLSALIGKTFEESQRDPDVLRVFRAWSTCMNRAGARYSSPLKAIEDERWTKIKEPSRQELRIAGADVRCKAKTNLVSVWSEVEERIQKDAIREYPKELKSLKESRLGEVKAARRALEA</sequence>
<comment type="caution">
    <text evidence="1">The sequence shown here is derived from an EMBL/GenBank/DDBJ whole genome shotgun (WGS) entry which is preliminary data.</text>
</comment>
<evidence type="ECO:0000313" key="2">
    <source>
        <dbReference type="Proteomes" id="UP001519064"/>
    </source>
</evidence>
<name>A0ABS3XDJ1_9ACTN</name>
<proteinExistence type="predicted"/>
<gene>
    <name evidence="1" type="ORF">ITI46_17590</name>
</gene>
<evidence type="ECO:0008006" key="3">
    <source>
        <dbReference type="Google" id="ProtNLM"/>
    </source>
</evidence>
<organism evidence="1 2">
    <name type="scientific">Streptomyces oryzae</name>
    <dbReference type="NCBI Taxonomy" id="1434886"/>
    <lineage>
        <taxon>Bacteria</taxon>
        <taxon>Bacillati</taxon>
        <taxon>Actinomycetota</taxon>
        <taxon>Actinomycetes</taxon>
        <taxon>Kitasatosporales</taxon>
        <taxon>Streptomycetaceae</taxon>
        <taxon>Streptomyces</taxon>
    </lineage>
</organism>
<dbReference type="RefSeq" id="WP_209240532.1">
    <property type="nucleotide sequence ID" value="NZ_JADKMA010000083.1"/>
</dbReference>
<accession>A0ABS3XDJ1</accession>
<evidence type="ECO:0000313" key="1">
    <source>
        <dbReference type="EMBL" id="MBO8193457.1"/>
    </source>
</evidence>
<keyword evidence="2" id="KW-1185">Reference proteome</keyword>
<dbReference type="EMBL" id="JADKMA010000083">
    <property type="protein sequence ID" value="MBO8193457.1"/>
    <property type="molecule type" value="Genomic_DNA"/>
</dbReference>
<dbReference type="Proteomes" id="UP001519064">
    <property type="component" value="Unassembled WGS sequence"/>
</dbReference>
<protein>
    <recommendedName>
        <fullName evidence="3">Lipoprotein</fullName>
    </recommendedName>
</protein>
<reference evidence="1 2" key="1">
    <citation type="submission" date="2020-11" db="EMBL/GenBank/DDBJ databases">
        <title>Streptomyces spirodelae sp. nov., isolated from duckweed.</title>
        <authorList>
            <person name="Saimee Y."/>
            <person name="Duangmal K."/>
        </authorList>
    </citation>
    <scope>NUCLEOTIDE SEQUENCE [LARGE SCALE GENOMIC DNA]</scope>
    <source>
        <strain evidence="1 2">S16-07</strain>
    </source>
</reference>